<dbReference type="HOGENOM" id="CLU_1154389_0_0_2"/>
<dbReference type="AlphaFoldDB" id="A3DPW4"/>
<dbReference type="Proteomes" id="UP000000254">
    <property type="component" value="Chromosome"/>
</dbReference>
<sequence>MIISRKPGPEEERLIIEMYKKYGKVIVIAKTLHHDPKIIRRILVKHGIKLPSQRSKELREKIVSLYKQGLSGKQISKMLGINYQTVLYHLHKAGFKSERIFVKNKLMAKKRKQLMKELLESKGPMLVTDLIRILNISYSSIISYIRDIDAEKIVFTNKTPRGRPKYYKYYKDKLRRLWRYHIVSLKHDPRLYEFIAKIIVENNLVPEDRYERSILTRMLRHTGLTEEEVSRIYMHIETMK</sequence>
<evidence type="ECO:0000313" key="2">
    <source>
        <dbReference type="Proteomes" id="UP000000254"/>
    </source>
</evidence>
<dbReference type="eggNOG" id="arCOG03358">
    <property type="taxonomic scope" value="Archaea"/>
</dbReference>
<reference evidence="1 2" key="2">
    <citation type="journal article" date="2009" name="Stand. Genomic Sci.">
        <title>Complete genome sequence of Staphylothermus marinus Stetter and Fiala 1986 type strain F1.</title>
        <authorList>
            <person name="Anderson I.J."/>
            <person name="Sun H."/>
            <person name="Lapidus A."/>
            <person name="Copeland A."/>
            <person name="Glavina Del Rio T."/>
            <person name="Tice H."/>
            <person name="Dalin E."/>
            <person name="Lucas S."/>
            <person name="Barry K."/>
            <person name="Land M."/>
            <person name="Richardson P."/>
            <person name="Huber H."/>
            <person name="Kyrpides N.C."/>
        </authorList>
    </citation>
    <scope>NUCLEOTIDE SEQUENCE [LARGE SCALE GENOMIC DNA]</scope>
    <source>
        <strain evidence="2">ATCC 43588 / DSM 3639 / JCM 9404 / F1</strain>
    </source>
</reference>
<evidence type="ECO:0000313" key="1">
    <source>
        <dbReference type="EMBL" id="ABN70674.1"/>
    </source>
</evidence>
<protein>
    <submittedName>
        <fullName evidence="1">Uncharacterized protein</fullName>
    </submittedName>
</protein>
<proteinExistence type="predicted"/>
<dbReference type="InterPro" id="IPR009057">
    <property type="entry name" value="Homeodomain-like_sf"/>
</dbReference>
<dbReference type="KEGG" id="smr:Smar_1590"/>
<dbReference type="RefSeq" id="WP_011839868.1">
    <property type="nucleotide sequence ID" value="NC_009033.1"/>
</dbReference>
<name>A3DPW4_STAMF</name>
<reference evidence="2" key="1">
    <citation type="journal article" date="2009" name="BMC Genomics">
        <title>The complete genome sequence of Staphylothermus marinus reveals differences in sulfur metabolism among heterotrophic Crenarchaeota.</title>
        <authorList>
            <person name="Anderson I.J."/>
            <person name="Dharmarajan L."/>
            <person name="Rodriguez J."/>
            <person name="Hooper S."/>
            <person name="Porat I."/>
            <person name="Ulrich L.E."/>
            <person name="Elkins J.G."/>
            <person name="Mavromatis K."/>
            <person name="Sun H."/>
            <person name="Land M."/>
            <person name="Lapidus A."/>
            <person name="Lucas S."/>
            <person name="Barry K."/>
            <person name="Huber H."/>
            <person name="Zhulin I.B."/>
            <person name="Whitman W.B."/>
            <person name="Mukhopadhyay B."/>
            <person name="Woese C."/>
            <person name="Bristow J."/>
            <person name="Kyrpides N."/>
        </authorList>
    </citation>
    <scope>NUCLEOTIDE SEQUENCE [LARGE SCALE GENOMIC DNA]</scope>
    <source>
        <strain evidence="2">ATCC 43588 / DSM 3639 / JCM 9404 / F1</strain>
    </source>
</reference>
<dbReference type="EMBL" id="CP000575">
    <property type="protein sequence ID" value="ABN70674.1"/>
    <property type="molecule type" value="Genomic_DNA"/>
</dbReference>
<organism evidence="1 2">
    <name type="scientific">Staphylothermus marinus (strain ATCC 43588 / DSM 3639 / JCM 9404 / F1)</name>
    <dbReference type="NCBI Taxonomy" id="399550"/>
    <lineage>
        <taxon>Archaea</taxon>
        <taxon>Thermoproteota</taxon>
        <taxon>Thermoprotei</taxon>
        <taxon>Desulfurococcales</taxon>
        <taxon>Desulfurococcaceae</taxon>
        <taxon>Staphylothermus</taxon>
    </lineage>
</organism>
<accession>A3DPW4</accession>
<dbReference type="SUPFAM" id="SSF46785">
    <property type="entry name" value="Winged helix' DNA-binding domain"/>
    <property type="match status" value="1"/>
</dbReference>
<dbReference type="Gene3D" id="1.10.10.60">
    <property type="entry name" value="Homeodomain-like"/>
    <property type="match status" value="1"/>
</dbReference>
<dbReference type="InterPro" id="IPR036390">
    <property type="entry name" value="WH_DNA-bd_sf"/>
</dbReference>
<dbReference type="GeneID" id="4906709"/>
<keyword evidence="2" id="KW-1185">Reference proteome</keyword>
<dbReference type="SUPFAM" id="SSF46689">
    <property type="entry name" value="Homeodomain-like"/>
    <property type="match status" value="1"/>
</dbReference>
<gene>
    <name evidence="1" type="ordered locus">Smar_1590</name>
</gene>